<comment type="cofactor">
    <cofactor evidence="1">
        <name>FAD</name>
        <dbReference type="ChEBI" id="CHEBI:57692"/>
    </cofactor>
</comment>
<dbReference type="Pfam" id="PF00175">
    <property type="entry name" value="NAD_binding_1"/>
    <property type="match status" value="1"/>
</dbReference>
<keyword evidence="9" id="KW-1185">Reference proteome</keyword>
<dbReference type="Gene3D" id="3.40.50.80">
    <property type="entry name" value="Nucleotide-binding domain of ferredoxin-NADP reductase (FNR) module"/>
    <property type="match status" value="1"/>
</dbReference>
<dbReference type="InterPro" id="IPR001709">
    <property type="entry name" value="Flavoprot_Pyr_Nucl_cyt_Rdtase"/>
</dbReference>
<evidence type="ECO:0000256" key="2">
    <source>
        <dbReference type="ARBA" id="ARBA00010935"/>
    </source>
</evidence>
<feature type="domain" description="FAD-binding FR-type" evidence="7">
    <location>
        <begin position="60"/>
        <end position="165"/>
    </location>
</feature>
<protein>
    <submittedName>
        <fullName evidence="8">Tetratricopeptide repeat protein 21B</fullName>
    </submittedName>
</protein>
<dbReference type="GO" id="GO:0030991">
    <property type="term" value="C:intraciliary transport particle A"/>
    <property type="evidence" value="ECO:0007669"/>
    <property type="project" value="TreeGrafter"/>
</dbReference>
<dbReference type="PANTHER" id="PTHR14699">
    <property type="entry name" value="STI2 PROTEIN-RELATED"/>
    <property type="match status" value="1"/>
</dbReference>
<keyword evidence="3" id="KW-0285">Flavoprotein</keyword>
<dbReference type="PRINTS" id="PR00371">
    <property type="entry name" value="FPNCR"/>
</dbReference>
<dbReference type="InterPro" id="IPR008333">
    <property type="entry name" value="Cbr1-like_FAD-bd_dom"/>
</dbReference>
<dbReference type="InterPro" id="IPR011990">
    <property type="entry name" value="TPR-like_helical_dom_sf"/>
</dbReference>
<dbReference type="InterPro" id="IPR056835">
    <property type="entry name" value="ARM_TT21_5th"/>
</dbReference>
<dbReference type="SMART" id="SM00028">
    <property type="entry name" value="TPR"/>
    <property type="match status" value="6"/>
</dbReference>
<dbReference type="Pfam" id="PF25068">
    <property type="entry name" value="ARM_TT21_4th"/>
    <property type="match status" value="1"/>
</dbReference>
<dbReference type="PANTHER" id="PTHR14699:SF0">
    <property type="entry name" value="TETRATRICOPEPTIDE REPEAT PROTEIN 21 HOMOLOG"/>
    <property type="match status" value="1"/>
</dbReference>
<dbReference type="InterPro" id="IPR039261">
    <property type="entry name" value="FNR_nucleotide-bd"/>
</dbReference>
<dbReference type="GO" id="GO:0005929">
    <property type="term" value="C:cilium"/>
    <property type="evidence" value="ECO:0007669"/>
    <property type="project" value="GOC"/>
</dbReference>
<dbReference type="GO" id="GO:0061512">
    <property type="term" value="P:protein localization to cilium"/>
    <property type="evidence" value="ECO:0007669"/>
    <property type="project" value="TreeGrafter"/>
</dbReference>
<dbReference type="InterPro" id="IPR017927">
    <property type="entry name" value="FAD-bd_FR_type"/>
</dbReference>
<dbReference type="SUPFAM" id="SSF48452">
    <property type="entry name" value="TPR-like"/>
    <property type="match status" value="2"/>
</dbReference>
<dbReference type="InterPro" id="IPR017938">
    <property type="entry name" value="Riboflavin_synthase-like_b-brl"/>
</dbReference>
<dbReference type="SUPFAM" id="SSF63380">
    <property type="entry name" value="Riboflavin synthase domain-like"/>
    <property type="match status" value="1"/>
</dbReference>
<dbReference type="Pfam" id="PF25064">
    <property type="entry name" value="ARM_TT21_5th"/>
    <property type="match status" value="1"/>
</dbReference>
<dbReference type="PRINTS" id="PR00406">
    <property type="entry name" value="CYTB5RDTASE"/>
</dbReference>
<dbReference type="Gene3D" id="1.25.40.10">
    <property type="entry name" value="Tetratricopeptide repeat domain"/>
    <property type="match status" value="2"/>
</dbReference>
<dbReference type="InterPro" id="IPR001433">
    <property type="entry name" value="OxRdtase_FAD/NAD-bd"/>
</dbReference>
<keyword evidence="5" id="KW-0802">TPR repeat</keyword>
<dbReference type="Gene3D" id="2.40.30.10">
    <property type="entry name" value="Translation factors"/>
    <property type="match status" value="1"/>
</dbReference>
<dbReference type="FunFam" id="1.25.40.10:FF:000377">
    <property type="entry name" value="Tetratricopeptide repeat domain 21B"/>
    <property type="match status" value="1"/>
</dbReference>
<evidence type="ECO:0000259" key="7">
    <source>
        <dbReference type="PROSITE" id="PS51384"/>
    </source>
</evidence>
<dbReference type="CDD" id="cd06183">
    <property type="entry name" value="cyt_b5_reduct_like"/>
    <property type="match status" value="1"/>
</dbReference>
<gene>
    <name evidence="8" type="ORF">LOD99_13841</name>
</gene>
<dbReference type="Pfam" id="PF00970">
    <property type="entry name" value="FAD_binding_6"/>
    <property type="match status" value="1"/>
</dbReference>
<comment type="similarity">
    <text evidence="2">Belongs to the TTC21 family.</text>
</comment>
<accession>A0AAV7KLC2</accession>
<evidence type="ECO:0000256" key="5">
    <source>
        <dbReference type="ARBA" id="ARBA00022803"/>
    </source>
</evidence>
<dbReference type="InterPro" id="IPR056836">
    <property type="entry name" value="ARM_TT21_4th"/>
</dbReference>
<dbReference type="Pfam" id="PF25063">
    <property type="entry name" value="ARM_TT21_C"/>
    <property type="match status" value="1"/>
</dbReference>
<dbReference type="AlphaFoldDB" id="A0AAV7KLC2"/>
<evidence type="ECO:0000313" key="8">
    <source>
        <dbReference type="EMBL" id="KAI6661119.1"/>
    </source>
</evidence>
<dbReference type="Pfam" id="PF09791">
    <property type="entry name" value="Oxidored-like"/>
    <property type="match status" value="1"/>
</dbReference>
<dbReference type="GO" id="GO:0035721">
    <property type="term" value="P:intraciliary retrograde transport"/>
    <property type="evidence" value="ECO:0007669"/>
    <property type="project" value="TreeGrafter"/>
</dbReference>
<evidence type="ECO:0000256" key="1">
    <source>
        <dbReference type="ARBA" id="ARBA00001974"/>
    </source>
</evidence>
<evidence type="ECO:0000256" key="4">
    <source>
        <dbReference type="ARBA" id="ARBA00022737"/>
    </source>
</evidence>
<proteinExistence type="inferred from homology"/>
<evidence type="ECO:0000313" key="9">
    <source>
        <dbReference type="Proteomes" id="UP001165289"/>
    </source>
</evidence>
<dbReference type="Proteomes" id="UP001165289">
    <property type="component" value="Unassembled WGS sequence"/>
</dbReference>
<comment type="caution">
    <text evidence="8">The sequence shown here is derived from an EMBL/GenBank/DDBJ whole genome shotgun (WGS) entry which is preliminary data.</text>
</comment>
<keyword evidence="4" id="KW-0677">Repeat</keyword>
<dbReference type="InterPro" id="IPR056834">
    <property type="entry name" value="ARM_TT21_C"/>
</dbReference>
<dbReference type="PROSITE" id="PS51384">
    <property type="entry name" value="FAD_FR"/>
    <property type="match status" value="1"/>
</dbReference>
<sequence>MAGRDCEIQGRPQSPSPEDCCGSGCNPCVLDIYEQELRFWKLSLNQIKPSAPIRFALSTDSYLNCIISAMESITHDVILYTISFIDKDLISNLFPGSHIILQASSKDNTHTITRQYSPISSLSSIGSLDLIIKIYCDGRMSALVREWTIGSIVRIRGPFGSFDIKQNQYKYMSMLACGTGIAPMYQVMRYILENESEETRINLLYSVNTAKDVLLKQQLDDFSEYWNVKIVYFLTKEGESNEKTFPLKYKDVIFYKRINKEIIEKVIPPTSPYHIVFHQQQLVERVKIDQPESLPRQKQIAASICYELGQIYSHYMLDWDSGTRYYKESLYLDENSIKVRLALARSLLSNGDLEGCQQQCTAVLRQEEDNEHATLMLAQLMLKKNELHTAIAHLGEVLQRKPNNYLVLVTLLDFLRRAGKIKDATEWLERAEKTSSRAVYDPGMSYCMGVFKWHTHCPNDALELLNKARRDPVWGDNATVLMVSICINPDGRTIGGNTLEDNSTLTDKQHETDMKGIATAEKLLTEMNPKSHEMRVRRDILNNLILIYSRTLRGSVEKAVTCLSEMIGQEKDHVGVLTACATGLMVLKQIPRARNHLKRVSKLPWNYETAEDHEQGMLLLADIYIQNGKFDYSNELLKRAIQYNKSCSKAWEYLGYISEKEQAYKDASESYEKAWTHGSQTNPNIGYKLAFNYLKAKRYVDAVDICHKVLTLYPNYPKIRKEILDKARSSLRI</sequence>
<evidence type="ECO:0000256" key="6">
    <source>
        <dbReference type="ARBA" id="ARBA00022827"/>
    </source>
</evidence>
<dbReference type="InterPro" id="IPR019180">
    <property type="entry name" value="Oxidoreductase-like_N"/>
</dbReference>
<dbReference type="GO" id="GO:0016491">
    <property type="term" value="F:oxidoreductase activity"/>
    <property type="evidence" value="ECO:0007669"/>
    <property type="project" value="InterPro"/>
</dbReference>
<reference evidence="8 9" key="1">
    <citation type="journal article" date="2023" name="BMC Biol.">
        <title>The compact genome of the sponge Oopsacas minuta (Hexactinellida) is lacking key metazoan core genes.</title>
        <authorList>
            <person name="Santini S."/>
            <person name="Schenkelaars Q."/>
            <person name="Jourda C."/>
            <person name="Duchesne M."/>
            <person name="Belahbib H."/>
            <person name="Rocher C."/>
            <person name="Selva M."/>
            <person name="Riesgo A."/>
            <person name="Vervoort M."/>
            <person name="Leys S.P."/>
            <person name="Kodjabachian L."/>
            <person name="Le Bivic A."/>
            <person name="Borchiellini C."/>
            <person name="Claverie J.M."/>
            <person name="Renard E."/>
        </authorList>
    </citation>
    <scope>NUCLEOTIDE SEQUENCE [LARGE SCALE GENOMIC DNA]</scope>
    <source>
        <strain evidence="8">SPO-2</strain>
    </source>
</reference>
<dbReference type="SUPFAM" id="SSF52343">
    <property type="entry name" value="Ferredoxin reductase-like, C-terminal NADP-linked domain"/>
    <property type="match status" value="1"/>
</dbReference>
<dbReference type="EMBL" id="JAKMXF010000022">
    <property type="protein sequence ID" value="KAI6661119.1"/>
    <property type="molecule type" value="Genomic_DNA"/>
</dbReference>
<dbReference type="InterPro" id="IPR019734">
    <property type="entry name" value="TPR_rpt"/>
</dbReference>
<keyword evidence="6" id="KW-0274">FAD</keyword>
<dbReference type="InterPro" id="IPR040364">
    <property type="entry name" value="TTC21A/TTC21B"/>
</dbReference>
<name>A0AAV7KLC2_9METZ</name>
<organism evidence="8 9">
    <name type="scientific">Oopsacas minuta</name>
    <dbReference type="NCBI Taxonomy" id="111878"/>
    <lineage>
        <taxon>Eukaryota</taxon>
        <taxon>Metazoa</taxon>
        <taxon>Porifera</taxon>
        <taxon>Hexactinellida</taxon>
        <taxon>Hexasterophora</taxon>
        <taxon>Lyssacinosida</taxon>
        <taxon>Leucopsacidae</taxon>
        <taxon>Oopsacas</taxon>
    </lineage>
</organism>
<evidence type="ECO:0000256" key="3">
    <source>
        <dbReference type="ARBA" id="ARBA00022630"/>
    </source>
</evidence>